<feature type="compositionally biased region" description="Low complexity" evidence="1">
    <location>
        <begin position="194"/>
        <end position="222"/>
    </location>
</feature>
<feature type="region of interest" description="Disordered" evidence="1">
    <location>
        <begin position="342"/>
        <end position="361"/>
    </location>
</feature>
<organism evidence="2 3">
    <name type="scientific">Sphaceloma murrayae</name>
    <dbReference type="NCBI Taxonomy" id="2082308"/>
    <lineage>
        <taxon>Eukaryota</taxon>
        <taxon>Fungi</taxon>
        <taxon>Dikarya</taxon>
        <taxon>Ascomycota</taxon>
        <taxon>Pezizomycotina</taxon>
        <taxon>Dothideomycetes</taxon>
        <taxon>Dothideomycetidae</taxon>
        <taxon>Myriangiales</taxon>
        <taxon>Elsinoaceae</taxon>
        <taxon>Sphaceloma</taxon>
    </lineage>
</organism>
<dbReference type="EMBL" id="NKHZ01000070">
    <property type="protein sequence ID" value="PNS15501.1"/>
    <property type="molecule type" value="Genomic_DNA"/>
</dbReference>
<proteinExistence type="predicted"/>
<dbReference type="STRING" id="2082308.A0A2K1QKM7"/>
<dbReference type="OrthoDB" id="4525115at2759"/>
<sequence length="392" mass="40621">MAPGWSDAEEKNMLMCIALHGIENSKRWEKVAGVCPGKKPDAARKHFGTLRGNYETEFGPVTSADDKPSKGRKRKSFNEGEVDCDEQDGSNKKAKAAPKTTRAGKKGQKVKTETKVKDEDGVGDDAGDATFDEAGSSPPDVQAQPKKAADGKTAASKAKSLKKANDDGDEEVKGADSEEAAVETPATGTKKKQTSAAKKTPAKGKATPKAAAAKKTPANSKTTRGKKAEATDEDSASMEDFLEATAETAKGSNIDKDSAVAVVEGGGPDDAAGSTDDMKVVQDSDTGALKGTDAANDDLDAHAASSETGHVETPGGRSPVHGAGPTLEESEEHKMRGAEEAGKFENAITPGYQGSPGSEDGVKEDVAAMVIEKLQGQGHEKTKAGAEEMTDC</sequence>
<accession>A0A2K1QKM7</accession>
<dbReference type="Proteomes" id="UP000243797">
    <property type="component" value="Unassembled WGS sequence"/>
</dbReference>
<comment type="caution">
    <text evidence="2">The sequence shown here is derived from an EMBL/GenBank/DDBJ whole genome shotgun (WGS) entry which is preliminary data.</text>
</comment>
<feature type="region of interest" description="Disordered" evidence="1">
    <location>
        <begin position="284"/>
        <end position="337"/>
    </location>
</feature>
<keyword evidence="3" id="KW-1185">Reference proteome</keyword>
<reference evidence="2 3" key="1">
    <citation type="submission" date="2017-06" db="EMBL/GenBank/DDBJ databases">
        <title>Draft genome sequence of a variant of Elsinoe murrayae.</title>
        <authorList>
            <person name="Cheng Q."/>
        </authorList>
    </citation>
    <scope>NUCLEOTIDE SEQUENCE [LARGE SCALE GENOMIC DNA]</scope>
    <source>
        <strain evidence="2 3">CQ-2017a</strain>
    </source>
</reference>
<evidence type="ECO:0008006" key="4">
    <source>
        <dbReference type="Google" id="ProtNLM"/>
    </source>
</evidence>
<dbReference type="SUPFAM" id="SSF46689">
    <property type="entry name" value="Homeodomain-like"/>
    <property type="match status" value="1"/>
</dbReference>
<dbReference type="Gene3D" id="1.10.10.60">
    <property type="entry name" value="Homeodomain-like"/>
    <property type="match status" value="1"/>
</dbReference>
<evidence type="ECO:0000313" key="2">
    <source>
        <dbReference type="EMBL" id="PNS15501.1"/>
    </source>
</evidence>
<feature type="region of interest" description="Disordered" evidence="1">
    <location>
        <begin position="36"/>
        <end position="237"/>
    </location>
</feature>
<gene>
    <name evidence="2" type="ORF">CAC42_760</name>
</gene>
<feature type="compositionally biased region" description="Acidic residues" evidence="1">
    <location>
        <begin position="121"/>
        <end position="131"/>
    </location>
</feature>
<name>A0A2K1QKM7_9PEZI</name>
<dbReference type="AlphaFoldDB" id="A0A2K1QKM7"/>
<evidence type="ECO:0000256" key="1">
    <source>
        <dbReference type="SAM" id="MobiDB-lite"/>
    </source>
</evidence>
<protein>
    <recommendedName>
        <fullName evidence="4">Myb-like domain-containing protein</fullName>
    </recommendedName>
</protein>
<feature type="compositionally biased region" description="Basic and acidic residues" evidence="1">
    <location>
        <begin position="110"/>
        <end position="120"/>
    </location>
</feature>
<evidence type="ECO:0000313" key="3">
    <source>
        <dbReference type="Proteomes" id="UP000243797"/>
    </source>
</evidence>
<feature type="compositionally biased region" description="Basic residues" evidence="1">
    <location>
        <begin position="92"/>
        <end position="109"/>
    </location>
</feature>
<dbReference type="InParanoid" id="A0A2K1QKM7"/>
<dbReference type="InterPro" id="IPR009057">
    <property type="entry name" value="Homeodomain-like_sf"/>
</dbReference>
<feature type="compositionally biased region" description="Basic and acidic residues" evidence="1">
    <location>
        <begin position="163"/>
        <end position="176"/>
    </location>
</feature>